<dbReference type="GeneID" id="54364599"/>
<dbReference type="RefSeq" id="XP_033460813.1">
    <property type="nucleotide sequence ID" value="XM_033606799.1"/>
</dbReference>
<reference evidence="5" key="2">
    <citation type="submission" date="2020-04" db="EMBL/GenBank/DDBJ databases">
        <authorList>
            <consortium name="NCBI Genome Project"/>
        </authorList>
    </citation>
    <scope>NUCLEOTIDE SEQUENCE</scope>
    <source>
        <strain evidence="5">CBS 342.82</strain>
    </source>
</reference>
<feature type="compositionally biased region" description="Basic and acidic residues" evidence="1">
    <location>
        <begin position="407"/>
        <end position="431"/>
    </location>
</feature>
<dbReference type="SUPFAM" id="SSF52113">
    <property type="entry name" value="BRCT domain"/>
    <property type="match status" value="1"/>
</dbReference>
<reference evidence="5" key="1">
    <citation type="submission" date="2020-01" db="EMBL/GenBank/DDBJ databases">
        <authorList>
            <consortium name="DOE Joint Genome Institute"/>
            <person name="Haridas S."/>
            <person name="Albert R."/>
            <person name="Binder M."/>
            <person name="Bloem J."/>
            <person name="Labutti K."/>
            <person name="Salamov A."/>
            <person name="Andreopoulos B."/>
            <person name="Baker S.E."/>
            <person name="Barry K."/>
            <person name="Bills G."/>
            <person name="Bluhm B.H."/>
            <person name="Cannon C."/>
            <person name="Castanera R."/>
            <person name="Culley D.E."/>
            <person name="Daum C."/>
            <person name="Ezra D."/>
            <person name="Gonzalez J.B."/>
            <person name="Henrissat B."/>
            <person name="Kuo A."/>
            <person name="Liang C."/>
            <person name="Lipzen A."/>
            <person name="Lutzoni F."/>
            <person name="Magnuson J."/>
            <person name="Mondo S."/>
            <person name="Nolan M."/>
            <person name="Ohm R."/>
            <person name="Pangilinan J."/>
            <person name="Park H.-J."/>
            <person name="Ramirez L."/>
            <person name="Alfaro M."/>
            <person name="Sun H."/>
            <person name="Tritt A."/>
            <person name="Yoshinaga Y."/>
            <person name="Zwiers L.-H."/>
            <person name="Turgeon B.G."/>
            <person name="Goodwin S.B."/>
            <person name="Spatafora J.W."/>
            <person name="Crous P.W."/>
            <person name="Grigoriev I.V."/>
        </authorList>
    </citation>
    <scope>NUCLEOTIDE SEQUENCE</scope>
    <source>
        <strain evidence="5">CBS 342.82</strain>
    </source>
</reference>
<feature type="region of interest" description="Disordered" evidence="1">
    <location>
        <begin position="394"/>
        <end position="440"/>
    </location>
</feature>
<evidence type="ECO:0000313" key="4">
    <source>
        <dbReference type="Proteomes" id="UP000504637"/>
    </source>
</evidence>
<dbReference type="Proteomes" id="UP000504637">
    <property type="component" value="Unplaced"/>
</dbReference>
<gene>
    <name evidence="5" type="ORF">K489DRAFT_394268</name>
</gene>
<proteinExistence type="predicted"/>
<dbReference type="OrthoDB" id="342264at2759"/>
<dbReference type="PROSITE" id="PS51977">
    <property type="entry name" value="WGR"/>
    <property type="match status" value="1"/>
</dbReference>
<protein>
    <recommendedName>
        <fullName evidence="6">BRCT domain-containing protein</fullName>
    </recommendedName>
</protein>
<evidence type="ECO:0008006" key="6">
    <source>
        <dbReference type="Google" id="ProtNLM"/>
    </source>
</evidence>
<organism evidence="5">
    <name type="scientific">Dissoconium aciculare CBS 342.82</name>
    <dbReference type="NCBI Taxonomy" id="1314786"/>
    <lineage>
        <taxon>Eukaryota</taxon>
        <taxon>Fungi</taxon>
        <taxon>Dikarya</taxon>
        <taxon>Ascomycota</taxon>
        <taxon>Pezizomycotina</taxon>
        <taxon>Dothideomycetes</taxon>
        <taxon>Dothideomycetidae</taxon>
        <taxon>Mycosphaerellales</taxon>
        <taxon>Dissoconiaceae</taxon>
        <taxon>Dissoconium</taxon>
    </lineage>
</organism>
<accession>A0A6J3MAD4</accession>
<feature type="region of interest" description="Disordered" evidence="1">
    <location>
        <begin position="97"/>
        <end position="117"/>
    </location>
</feature>
<dbReference type="AlphaFoldDB" id="A0A6J3MAD4"/>
<sequence length="467" mass="52546">MGRKSLAGCHIVTCGKWSTEYSTENMKKWIEHRGGHHQVKVNGKMTHLVVTEDKWRDNDKQVQDAQALIESGNKVNIVKFDWLVAIFNNSGRRSVSRFLWTDPNGKSDGQKKSPTKNNEILEELQEHVKTTANEEEIAKAVKKHDEAKKLAKMAERSGRPSVLQHGEQFKDAENSDTATVFARGAKKAKDEGLSSNYHVFVDSTGFAYDVTVTKIEQQYNRNHRWAITFQIYESNTVPHTYAVNAIFGGTGLLPQNNMITSIGSTWAAAFRRFRGFFEAKTHVAWEDRIAFAKERDLLDAARADRRALSSKNRPKFREVSRDSPDFAEEVFHYYPPVFGPVGLIDLETTSAGVTLQAERHDSPQRSTEAADRIDKQELASPLTNELSEATVDRPPIGISETNLSSGAKKEEVSERTVRADYEQMQAKDRANGDTVDPATTSEFVVSKKRMHSGEDNNQMQAVKALRL</sequence>
<keyword evidence="4" id="KW-1185">Reference proteome</keyword>
<feature type="region of interest" description="Disordered" evidence="1">
    <location>
        <begin position="448"/>
        <end position="467"/>
    </location>
</feature>
<feature type="domain" description="WGR" evidence="3">
    <location>
        <begin position="196"/>
        <end position="298"/>
    </location>
</feature>
<dbReference type="InterPro" id="IPR001357">
    <property type="entry name" value="BRCT_dom"/>
</dbReference>
<dbReference type="InterPro" id="IPR036930">
    <property type="entry name" value="WGR_dom_sf"/>
</dbReference>
<evidence type="ECO:0000313" key="5">
    <source>
        <dbReference type="RefSeq" id="XP_033460813.1"/>
    </source>
</evidence>
<feature type="domain" description="BRCT" evidence="2">
    <location>
        <begin position="1"/>
        <end position="83"/>
    </location>
</feature>
<evidence type="ECO:0000259" key="3">
    <source>
        <dbReference type="PROSITE" id="PS51977"/>
    </source>
</evidence>
<evidence type="ECO:0000256" key="1">
    <source>
        <dbReference type="SAM" id="MobiDB-lite"/>
    </source>
</evidence>
<dbReference type="PROSITE" id="PS50172">
    <property type="entry name" value="BRCT"/>
    <property type="match status" value="1"/>
</dbReference>
<reference evidence="5" key="3">
    <citation type="submission" date="2025-08" db="UniProtKB">
        <authorList>
            <consortium name="RefSeq"/>
        </authorList>
    </citation>
    <scope>IDENTIFICATION</scope>
    <source>
        <strain evidence="5">CBS 342.82</strain>
    </source>
</reference>
<dbReference type="InterPro" id="IPR008893">
    <property type="entry name" value="WGR_domain"/>
</dbReference>
<dbReference type="Gene3D" id="3.40.50.10190">
    <property type="entry name" value="BRCT domain"/>
    <property type="match status" value="1"/>
</dbReference>
<evidence type="ECO:0000259" key="2">
    <source>
        <dbReference type="PROSITE" id="PS50172"/>
    </source>
</evidence>
<dbReference type="InterPro" id="IPR036420">
    <property type="entry name" value="BRCT_dom_sf"/>
</dbReference>
<dbReference type="SUPFAM" id="SSF142921">
    <property type="entry name" value="WGR domain-like"/>
    <property type="match status" value="1"/>
</dbReference>
<name>A0A6J3MAD4_9PEZI</name>